<dbReference type="EMBL" id="CAUZLY010000004">
    <property type="protein sequence ID" value="CAK1237896.1"/>
    <property type="molecule type" value="Genomic_DNA"/>
</dbReference>
<dbReference type="PRINTS" id="PR00413">
    <property type="entry name" value="HADHALOGNASE"/>
</dbReference>
<proteinExistence type="predicted"/>
<sequence>MSGKEYLIFDLDGTLVDSMPFWEDLATELLHRHGIDQLPADLHDRIQTMTLTNSAVFIQELFVLPVTAESLAQEMRVLMDQHYRNDVPLKVGVYAYLQGMHKNGRKIVLATASSSALAKDCLRRLKLLPFFDFVFSCEDVGQDKTQPTIYQAAAQYFGQQPNKIAVYEDALYAASTAKRAGFFVIGVYDHQSKEEWTDLQNLADETIDFATVVKGENK</sequence>
<evidence type="ECO:0000313" key="2">
    <source>
        <dbReference type="Proteomes" id="UP001314200"/>
    </source>
</evidence>
<dbReference type="PANTHER" id="PTHR18901">
    <property type="entry name" value="2-DEOXYGLUCOSE-6-PHOSPHATE PHOSPHATASE 2"/>
    <property type="match status" value="1"/>
</dbReference>
<dbReference type="Proteomes" id="UP001314200">
    <property type="component" value="Unassembled WGS sequence"/>
</dbReference>
<dbReference type="CDD" id="cd07505">
    <property type="entry name" value="HAD_BPGM-like"/>
    <property type="match status" value="1"/>
</dbReference>
<name>A0ABM9MSY4_9LACO</name>
<dbReference type="InterPro" id="IPR036412">
    <property type="entry name" value="HAD-like_sf"/>
</dbReference>
<dbReference type="Gene3D" id="3.40.50.1000">
    <property type="entry name" value="HAD superfamily/HAD-like"/>
    <property type="match status" value="1"/>
</dbReference>
<dbReference type="InterPro" id="IPR006439">
    <property type="entry name" value="HAD-SF_hydro_IA"/>
</dbReference>
<dbReference type="SFLD" id="SFLDS00003">
    <property type="entry name" value="Haloacid_Dehalogenase"/>
    <property type="match status" value="1"/>
</dbReference>
<evidence type="ECO:0000313" key="1">
    <source>
        <dbReference type="EMBL" id="CAK1237896.1"/>
    </source>
</evidence>
<dbReference type="SFLD" id="SFLDG01129">
    <property type="entry name" value="C1.5:_HAD__Beta-PGM__Phosphata"/>
    <property type="match status" value="1"/>
</dbReference>
<dbReference type="InterPro" id="IPR023198">
    <property type="entry name" value="PGP-like_dom2"/>
</dbReference>
<dbReference type="Gene3D" id="1.10.150.240">
    <property type="entry name" value="Putative phosphatase, domain 2"/>
    <property type="match status" value="1"/>
</dbReference>
<dbReference type="Pfam" id="PF00702">
    <property type="entry name" value="Hydrolase"/>
    <property type="match status" value="1"/>
</dbReference>
<reference evidence="1 2" key="1">
    <citation type="submission" date="2023-10" db="EMBL/GenBank/DDBJ databases">
        <authorList>
            <person name="Botero Cardona J."/>
        </authorList>
    </citation>
    <scope>NUCLEOTIDE SEQUENCE [LARGE SCALE GENOMIC DNA]</scope>
    <source>
        <strain evidence="1 2">R-82641</strain>
    </source>
</reference>
<comment type="caution">
    <text evidence="1">The sequence shown here is derived from an EMBL/GenBank/DDBJ whole genome shotgun (WGS) entry which is preliminary data.</text>
</comment>
<dbReference type="PANTHER" id="PTHR18901:SF38">
    <property type="entry name" value="PSEUDOURIDINE-5'-PHOSPHATASE"/>
    <property type="match status" value="1"/>
</dbReference>
<dbReference type="SUPFAM" id="SSF56784">
    <property type="entry name" value="HAD-like"/>
    <property type="match status" value="1"/>
</dbReference>
<dbReference type="RefSeq" id="WP_338347858.1">
    <property type="nucleotide sequence ID" value="NZ_CAUZLY010000004.1"/>
</dbReference>
<accession>A0ABM9MSY4</accession>
<keyword evidence="2" id="KW-1185">Reference proteome</keyword>
<organism evidence="1 2">
    <name type="scientific">Fructobacillus cardui</name>
    <dbReference type="NCBI Taxonomy" id="2893170"/>
    <lineage>
        <taxon>Bacteria</taxon>
        <taxon>Bacillati</taxon>
        <taxon>Bacillota</taxon>
        <taxon>Bacilli</taxon>
        <taxon>Lactobacillales</taxon>
        <taxon>Lactobacillaceae</taxon>
        <taxon>Fructobacillus</taxon>
    </lineage>
</organism>
<protein>
    <submittedName>
        <fullName evidence="1">HAD superfamily (YcjU)</fullName>
    </submittedName>
</protein>
<gene>
    <name evidence="1" type="ORF">R82641_BJNNKPBH_00615</name>
</gene>
<dbReference type="InterPro" id="IPR023214">
    <property type="entry name" value="HAD_sf"/>
</dbReference>